<organism evidence="2 3">
    <name type="scientific">Cuscuta epithymum</name>
    <dbReference type="NCBI Taxonomy" id="186058"/>
    <lineage>
        <taxon>Eukaryota</taxon>
        <taxon>Viridiplantae</taxon>
        <taxon>Streptophyta</taxon>
        <taxon>Embryophyta</taxon>
        <taxon>Tracheophyta</taxon>
        <taxon>Spermatophyta</taxon>
        <taxon>Magnoliopsida</taxon>
        <taxon>eudicotyledons</taxon>
        <taxon>Gunneridae</taxon>
        <taxon>Pentapetalae</taxon>
        <taxon>asterids</taxon>
        <taxon>lamiids</taxon>
        <taxon>Solanales</taxon>
        <taxon>Convolvulaceae</taxon>
        <taxon>Cuscuteae</taxon>
        <taxon>Cuscuta</taxon>
        <taxon>Cuscuta subgen. Cuscuta</taxon>
    </lineage>
</organism>
<comment type="caution">
    <text evidence="2">The sequence shown here is derived from an EMBL/GenBank/DDBJ whole genome shotgun (WGS) entry which is preliminary data.</text>
</comment>
<dbReference type="Proteomes" id="UP001152523">
    <property type="component" value="Unassembled WGS sequence"/>
</dbReference>
<dbReference type="AlphaFoldDB" id="A0AAV0GGW8"/>
<dbReference type="EMBL" id="CAMAPF010001122">
    <property type="protein sequence ID" value="CAH9147117.1"/>
    <property type="molecule type" value="Genomic_DNA"/>
</dbReference>
<dbReference type="CDD" id="cd01650">
    <property type="entry name" value="RT_nLTR_like"/>
    <property type="match status" value="1"/>
</dbReference>
<reference evidence="2" key="1">
    <citation type="submission" date="2022-07" db="EMBL/GenBank/DDBJ databases">
        <authorList>
            <person name="Macas J."/>
            <person name="Novak P."/>
            <person name="Neumann P."/>
        </authorList>
    </citation>
    <scope>NUCLEOTIDE SEQUENCE</scope>
</reference>
<sequence>MKGLLHKIISKNQSAFILKRSIVDNIITVFEVQHYPKRKAHGRDGYVALKLDMSKASDRVEWPFIRLMMTRLGFDERCVNMIMECVSTVKYSLQINGKHSGPIAPTRGIRKGDPLSPYLFIIIMEGLNELIQAKEASAEVQGVRVAKNVPIISHLLFADDSFLFFRAREHECYVMKDIVTSCAQFSGQLVNFEK</sequence>
<dbReference type="InterPro" id="IPR000477">
    <property type="entry name" value="RT_dom"/>
</dbReference>
<evidence type="ECO:0000259" key="1">
    <source>
        <dbReference type="PROSITE" id="PS50878"/>
    </source>
</evidence>
<protein>
    <recommendedName>
        <fullName evidence="1">Reverse transcriptase domain-containing protein</fullName>
    </recommendedName>
</protein>
<gene>
    <name evidence="2" type="ORF">CEPIT_LOCUS43492</name>
</gene>
<dbReference type="PANTHER" id="PTHR31635:SF196">
    <property type="entry name" value="REVERSE TRANSCRIPTASE DOMAIN-CONTAINING PROTEIN-RELATED"/>
    <property type="match status" value="1"/>
</dbReference>
<proteinExistence type="predicted"/>
<keyword evidence="3" id="KW-1185">Reference proteome</keyword>
<evidence type="ECO:0000313" key="2">
    <source>
        <dbReference type="EMBL" id="CAH9147117.1"/>
    </source>
</evidence>
<dbReference type="PANTHER" id="PTHR31635">
    <property type="entry name" value="REVERSE TRANSCRIPTASE DOMAIN-CONTAINING PROTEIN-RELATED"/>
    <property type="match status" value="1"/>
</dbReference>
<evidence type="ECO:0000313" key="3">
    <source>
        <dbReference type="Proteomes" id="UP001152523"/>
    </source>
</evidence>
<dbReference type="PROSITE" id="PS50878">
    <property type="entry name" value="RT_POL"/>
    <property type="match status" value="1"/>
</dbReference>
<dbReference type="Pfam" id="PF00078">
    <property type="entry name" value="RVT_1"/>
    <property type="match status" value="1"/>
</dbReference>
<feature type="domain" description="Reverse transcriptase" evidence="1">
    <location>
        <begin position="1"/>
        <end position="194"/>
    </location>
</feature>
<name>A0AAV0GGW8_9ASTE</name>
<accession>A0AAV0GGW8</accession>